<dbReference type="RefSeq" id="XP_033462011.1">
    <property type="nucleotide sequence ID" value="XM_033599179.1"/>
</dbReference>
<dbReference type="AlphaFoldDB" id="A0A6J3MAC1"/>
<keyword evidence="1" id="KW-0472">Membrane</keyword>
<dbReference type="Proteomes" id="UP000504637">
    <property type="component" value="Unplaced"/>
</dbReference>
<organism evidence="3">
    <name type="scientific">Dissoconium aciculare CBS 342.82</name>
    <dbReference type="NCBI Taxonomy" id="1314786"/>
    <lineage>
        <taxon>Eukaryota</taxon>
        <taxon>Fungi</taxon>
        <taxon>Dikarya</taxon>
        <taxon>Ascomycota</taxon>
        <taxon>Pezizomycotina</taxon>
        <taxon>Dothideomycetes</taxon>
        <taxon>Dothideomycetidae</taxon>
        <taxon>Mycosphaerellales</taxon>
        <taxon>Dissoconiaceae</taxon>
        <taxon>Dissoconium</taxon>
    </lineage>
</organism>
<feature type="transmembrane region" description="Helical" evidence="1">
    <location>
        <begin position="130"/>
        <end position="154"/>
    </location>
</feature>
<evidence type="ECO:0000313" key="2">
    <source>
        <dbReference type="Proteomes" id="UP000504637"/>
    </source>
</evidence>
<name>A0A6J3MAC1_9PEZI</name>
<sequence length="156" mass="17605">MLVPPSGGRRWRFDGGSRSGCLARTVGPSAARCVTFRTGSKPRKMLAKIEDVLRDNLRWWWTDVVVRESLKHHHANAQTEQRRDWKGCRSVIERAAVTIHCSRAQRTPCASADFYLAGTCFTLVEDQKRLLVLVVMGAWLLVQVLFTFTVSMSACP</sequence>
<proteinExistence type="predicted"/>
<keyword evidence="1" id="KW-0812">Transmembrane</keyword>
<evidence type="ECO:0000313" key="3">
    <source>
        <dbReference type="RefSeq" id="XP_033462011.1"/>
    </source>
</evidence>
<keyword evidence="1" id="KW-1133">Transmembrane helix</keyword>
<reference evidence="3" key="1">
    <citation type="submission" date="2020-01" db="EMBL/GenBank/DDBJ databases">
        <authorList>
            <consortium name="DOE Joint Genome Institute"/>
            <person name="Haridas S."/>
            <person name="Albert R."/>
            <person name="Binder M."/>
            <person name="Bloem J."/>
            <person name="Labutti K."/>
            <person name="Salamov A."/>
            <person name="Andreopoulos B."/>
            <person name="Baker S.E."/>
            <person name="Barry K."/>
            <person name="Bills G."/>
            <person name="Bluhm B.H."/>
            <person name="Cannon C."/>
            <person name="Castanera R."/>
            <person name="Culley D.E."/>
            <person name="Daum C."/>
            <person name="Ezra D."/>
            <person name="Gonzalez J.B."/>
            <person name="Henrissat B."/>
            <person name="Kuo A."/>
            <person name="Liang C."/>
            <person name="Lipzen A."/>
            <person name="Lutzoni F."/>
            <person name="Magnuson J."/>
            <person name="Mondo S."/>
            <person name="Nolan M."/>
            <person name="Ohm R."/>
            <person name="Pangilinan J."/>
            <person name="Park H.-J."/>
            <person name="Ramirez L."/>
            <person name="Alfaro M."/>
            <person name="Sun H."/>
            <person name="Tritt A."/>
            <person name="Yoshinaga Y."/>
            <person name="Zwiers L.-H."/>
            <person name="Turgeon B.G."/>
            <person name="Goodwin S.B."/>
            <person name="Spatafora J.W."/>
            <person name="Crous P.W."/>
            <person name="Grigoriev I.V."/>
        </authorList>
    </citation>
    <scope>NUCLEOTIDE SEQUENCE</scope>
    <source>
        <strain evidence="3">CBS 342.82</strain>
    </source>
</reference>
<reference evidence="3" key="2">
    <citation type="submission" date="2020-04" db="EMBL/GenBank/DDBJ databases">
        <authorList>
            <consortium name="NCBI Genome Project"/>
        </authorList>
    </citation>
    <scope>NUCLEOTIDE SEQUENCE</scope>
    <source>
        <strain evidence="3">CBS 342.82</strain>
    </source>
</reference>
<accession>A0A6J3MAC1</accession>
<gene>
    <name evidence="3" type="ORF">K489DRAFT_146008</name>
</gene>
<protein>
    <submittedName>
        <fullName evidence="3">Uncharacterized protein</fullName>
    </submittedName>
</protein>
<dbReference type="GeneID" id="54356978"/>
<evidence type="ECO:0000256" key="1">
    <source>
        <dbReference type="SAM" id="Phobius"/>
    </source>
</evidence>
<reference evidence="3" key="3">
    <citation type="submission" date="2025-08" db="UniProtKB">
        <authorList>
            <consortium name="RefSeq"/>
        </authorList>
    </citation>
    <scope>IDENTIFICATION</scope>
    <source>
        <strain evidence="3">CBS 342.82</strain>
    </source>
</reference>
<keyword evidence="2" id="KW-1185">Reference proteome</keyword>